<dbReference type="EMBL" id="BMGL01000009">
    <property type="protein sequence ID" value="GGE16929.1"/>
    <property type="molecule type" value="Genomic_DNA"/>
</dbReference>
<dbReference type="Gene3D" id="3.10.450.40">
    <property type="match status" value="1"/>
</dbReference>
<protein>
    <recommendedName>
        <fullName evidence="1">IraD/Gp25-like domain-containing protein</fullName>
    </recommendedName>
</protein>
<gene>
    <name evidence="2" type="ORF">GCM10010831_17760</name>
</gene>
<evidence type="ECO:0000313" key="3">
    <source>
        <dbReference type="Proteomes" id="UP000599688"/>
    </source>
</evidence>
<evidence type="ECO:0000259" key="1">
    <source>
        <dbReference type="Pfam" id="PF04965"/>
    </source>
</evidence>
<reference evidence="2 3" key="1">
    <citation type="journal article" date="2014" name="Int. J. Syst. Evol. Microbiol.">
        <title>Complete genome sequence of Corynebacterium casei LMG S-19264T (=DSM 44701T), isolated from a smear-ripened cheese.</title>
        <authorList>
            <consortium name="US DOE Joint Genome Institute (JGI-PGF)"/>
            <person name="Walter F."/>
            <person name="Albersmeier A."/>
            <person name="Kalinowski J."/>
            <person name="Ruckert C."/>
        </authorList>
    </citation>
    <scope>NUCLEOTIDE SEQUENCE [LARGE SCALE GENOMIC DNA]</scope>
    <source>
        <strain evidence="2 3">CGMCC 1.12925</strain>
    </source>
</reference>
<feature type="domain" description="IraD/Gp25-like" evidence="1">
    <location>
        <begin position="28"/>
        <end position="118"/>
    </location>
</feature>
<sequence length="136" mass="15868">MEEKSFLGKGWGFPPTFDKKNAEVVMVSKEEDIRQSLQIFFQTKIGERIMRSDYGCVIHDYLFDRVDESFLGKLAFEIKQGIRRYEPRIIVHDVSAIKSNTLEGLISVEINYEIHSNNVRDNIVFPFYINEGTEIK</sequence>
<keyword evidence="3" id="KW-1185">Reference proteome</keyword>
<dbReference type="InterPro" id="IPR007048">
    <property type="entry name" value="IraD/Gp25-like"/>
</dbReference>
<dbReference type="Pfam" id="PF04965">
    <property type="entry name" value="GPW_gp25"/>
    <property type="match status" value="1"/>
</dbReference>
<evidence type="ECO:0000313" key="2">
    <source>
        <dbReference type="EMBL" id="GGE16929.1"/>
    </source>
</evidence>
<dbReference type="SUPFAM" id="SSF160719">
    <property type="entry name" value="gpW/gp25-like"/>
    <property type="match status" value="1"/>
</dbReference>
<comment type="caution">
    <text evidence="2">The sequence shown here is derived from an EMBL/GenBank/DDBJ whole genome shotgun (WGS) entry which is preliminary data.</text>
</comment>
<dbReference type="AlphaFoldDB" id="A0A916ZWG0"/>
<proteinExistence type="predicted"/>
<organism evidence="2 3">
    <name type="scientific">Psychroflexus salis</name>
    <dbReference type="NCBI Taxonomy" id="1526574"/>
    <lineage>
        <taxon>Bacteria</taxon>
        <taxon>Pseudomonadati</taxon>
        <taxon>Bacteroidota</taxon>
        <taxon>Flavobacteriia</taxon>
        <taxon>Flavobacteriales</taxon>
        <taxon>Flavobacteriaceae</taxon>
        <taxon>Psychroflexus</taxon>
    </lineage>
</organism>
<name>A0A916ZWG0_9FLAO</name>
<dbReference type="RefSeq" id="WP_188406481.1">
    <property type="nucleotide sequence ID" value="NZ_BMGL01000009.1"/>
</dbReference>
<dbReference type="Proteomes" id="UP000599688">
    <property type="component" value="Unassembled WGS sequence"/>
</dbReference>
<accession>A0A916ZWG0</accession>